<dbReference type="InParanoid" id="Q8TRL9"/>
<evidence type="ECO:0008006" key="4">
    <source>
        <dbReference type="Google" id="ProtNLM"/>
    </source>
</evidence>
<dbReference type="EMBL" id="AE010299">
    <property type="protein sequence ID" value="AAM04577.1"/>
    <property type="molecule type" value="Genomic_DNA"/>
</dbReference>
<reference evidence="2 3" key="1">
    <citation type="journal article" date="2002" name="Genome Res.">
        <title>The genome of Methanosarcina acetivorans reveals extensive metabolic and physiological diversity.</title>
        <authorList>
            <person name="Galagan J.E."/>
            <person name="Nusbaum C."/>
            <person name="Roy A."/>
            <person name="Endrizzi M.G."/>
            <person name="Macdonald P."/>
            <person name="FitzHugh W."/>
            <person name="Calvo S."/>
            <person name="Engels R."/>
            <person name="Smirnov S."/>
            <person name="Atnoor D."/>
            <person name="Brown A."/>
            <person name="Allen N."/>
            <person name="Naylor J."/>
            <person name="Stange-Thomann N."/>
            <person name="DeArellano K."/>
            <person name="Johnson R."/>
            <person name="Linton L."/>
            <person name="McEwan P."/>
            <person name="McKernan K."/>
            <person name="Talamas J."/>
            <person name="Tirrell A."/>
            <person name="Ye W."/>
            <person name="Zimmer A."/>
            <person name="Barber R.D."/>
            <person name="Cann I."/>
            <person name="Graham D.E."/>
            <person name="Grahame D.A."/>
            <person name="Guss A."/>
            <person name="Hedderich R."/>
            <person name="Ingram-Smith C."/>
            <person name="Kuettner C.H."/>
            <person name="Krzycki J.A."/>
            <person name="Leigh J.A."/>
            <person name="Li W."/>
            <person name="Liu J."/>
            <person name="Mukhopadhyay B."/>
            <person name="Reeve J.N."/>
            <person name="Smith K."/>
            <person name="Springer T.A."/>
            <person name="Umayam L.A."/>
            <person name="White O."/>
            <person name="White R.H."/>
            <person name="de Macario E.C."/>
            <person name="Ferry J.G."/>
            <person name="Jarrell K.F."/>
            <person name="Jing H."/>
            <person name="Macario A.J.L."/>
            <person name="Paulsen I."/>
            <person name="Pritchett M."/>
            <person name="Sowers K.R."/>
            <person name="Swanson R.V."/>
            <person name="Zinder S.H."/>
            <person name="Lander E."/>
            <person name="Metcalf W.W."/>
            <person name="Birren B."/>
        </authorList>
    </citation>
    <scope>NUCLEOTIDE SEQUENCE [LARGE SCALE GENOMIC DNA]</scope>
    <source>
        <strain evidence="3">ATCC 35395 / DSM 2834 / JCM 12185 / C2A</strain>
    </source>
</reference>
<evidence type="ECO:0000313" key="3">
    <source>
        <dbReference type="Proteomes" id="UP000002487"/>
    </source>
</evidence>
<dbReference type="KEGG" id="mac:MA_1156"/>
<evidence type="ECO:0000313" key="2">
    <source>
        <dbReference type="EMBL" id="AAM04577.1"/>
    </source>
</evidence>
<sequence>MVDKMKMKTLFLGFLICLVAFPNISSASSPYGEMQVYFNDRLLPGSEVAKPTLKIGEPFNVSINLTVYQKSEVSVMLSEIGDGDFVILNGFTKEMNKYGSKVMEKDSSKVFEWTVIPTENWAGGSIPVNFVYQINDFETGKILVNSGFTIAYPYISNEYYEGEIPTSEEQPASETEPSSTSASAPAFTLAGALLVLALAFALFRR</sequence>
<dbReference type="InterPro" id="IPR026450">
    <property type="entry name" value="MAST_dom"/>
</dbReference>
<dbReference type="STRING" id="188937.MA_1156"/>
<accession>Q8TRL9</accession>
<protein>
    <recommendedName>
        <fullName evidence="4">Sarcinarray family protein</fullName>
    </recommendedName>
</protein>
<keyword evidence="1" id="KW-0472">Membrane</keyword>
<dbReference type="InterPro" id="IPR026476">
    <property type="entry name" value="Sarcinarray_fam"/>
</dbReference>
<dbReference type="NCBIfam" id="TIGR04209">
    <property type="entry name" value="sarcinarray"/>
    <property type="match status" value="1"/>
</dbReference>
<organism evidence="2 3">
    <name type="scientific">Methanosarcina acetivorans (strain ATCC 35395 / DSM 2834 / JCM 12185 / C2A)</name>
    <dbReference type="NCBI Taxonomy" id="188937"/>
    <lineage>
        <taxon>Archaea</taxon>
        <taxon>Methanobacteriati</taxon>
        <taxon>Methanobacteriota</taxon>
        <taxon>Stenosarchaea group</taxon>
        <taxon>Methanomicrobia</taxon>
        <taxon>Methanosarcinales</taxon>
        <taxon>Methanosarcinaceae</taxon>
        <taxon>Methanosarcina</taxon>
    </lineage>
</organism>
<dbReference type="NCBIfam" id="TIGR04204">
    <property type="entry name" value="MAST_ArtA_sort"/>
    <property type="match status" value="1"/>
</dbReference>
<dbReference type="Proteomes" id="UP000002487">
    <property type="component" value="Chromosome"/>
</dbReference>
<name>Q8TRL9_METAC</name>
<dbReference type="EnsemblBacteria" id="AAM04577">
    <property type="protein sequence ID" value="AAM04577"/>
    <property type="gene ID" value="MA_1156"/>
</dbReference>
<dbReference type="HOGENOM" id="CLU_086259_0_0_2"/>
<gene>
    <name evidence="2" type="ordered locus">MA_1156</name>
</gene>
<evidence type="ECO:0000256" key="1">
    <source>
        <dbReference type="SAM" id="Phobius"/>
    </source>
</evidence>
<feature type="transmembrane region" description="Helical" evidence="1">
    <location>
        <begin position="184"/>
        <end position="203"/>
    </location>
</feature>
<proteinExistence type="predicted"/>
<keyword evidence="1" id="KW-0812">Transmembrane</keyword>
<dbReference type="AlphaFoldDB" id="Q8TRL9"/>
<keyword evidence="3" id="KW-1185">Reference proteome</keyword>
<keyword evidence="1" id="KW-1133">Transmembrane helix</keyword>